<dbReference type="InterPro" id="IPR051393">
    <property type="entry name" value="ABC_transporter_permease"/>
</dbReference>
<keyword evidence="2 7" id="KW-0813">Transport</keyword>
<accession>A0A412B0E7</accession>
<comment type="similarity">
    <text evidence="7">Belongs to the binding-protein-dependent transport system permease family.</text>
</comment>
<sequence length="308" mass="34758">MRMMAENTGKKRQKYSKLRKQEAIAGWFFVLPAVAFWLIWFLYPAVKAISISFYHYNYATPETNAFIGLDNYIRLFHDPKFFAAMGHSFLMVLIIVPLQTLISFTIAVLLNGKIRCKGFFRSSCYIPYVISAVAVTIFFMYFFVKNGPATKFFSLLGLENVSWFASTKYALAFLIIVYVWQQVGFYMVIFIGGLQEVPAELYEAAKVDGADAWQRLTKITVPLIKNTTNLVLIFGMISAFQIFDQIAALSKQAPLGSPSGATSTMVTFLYQQSFSYMDMGYGSAAAVILFLIIFALSAVREFAGRRTV</sequence>
<dbReference type="SUPFAM" id="SSF161098">
    <property type="entry name" value="MetI-like"/>
    <property type="match status" value="1"/>
</dbReference>
<feature type="domain" description="ABC transmembrane type-1" evidence="8">
    <location>
        <begin position="85"/>
        <end position="300"/>
    </location>
</feature>
<feature type="transmembrane region" description="Helical" evidence="7">
    <location>
        <begin position="279"/>
        <end position="299"/>
    </location>
</feature>
<dbReference type="InterPro" id="IPR000515">
    <property type="entry name" value="MetI-like"/>
</dbReference>
<dbReference type="Pfam" id="PF00528">
    <property type="entry name" value="BPD_transp_1"/>
    <property type="match status" value="1"/>
</dbReference>
<dbReference type="AlphaFoldDB" id="A0A412B0E7"/>
<evidence type="ECO:0000256" key="5">
    <source>
        <dbReference type="ARBA" id="ARBA00022989"/>
    </source>
</evidence>
<dbReference type="GO" id="GO:0005886">
    <property type="term" value="C:plasma membrane"/>
    <property type="evidence" value="ECO:0007669"/>
    <property type="project" value="UniProtKB-SubCell"/>
</dbReference>
<evidence type="ECO:0000313" key="10">
    <source>
        <dbReference type="Proteomes" id="UP000284751"/>
    </source>
</evidence>
<keyword evidence="5 7" id="KW-1133">Transmembrane helix</keyword>
<gene>
    <name evidence="9" type="ORF">DWY99_02365</name>
</gene>
<dbReference type="PANTHER" id="PTHR30193:SF37">
    <property type="entry name" value="INNER MEMBRANE ABC TRANSPORTER PERMEASE PROTEIN YCJO"/>
    <property type="match status" value="1"/>
</dbReference>
<evidence type="ECO:0000256" key="6">
    <source>
        <dbReference type="ARBA" id="ARBA00023136"/>
    </source>
</evidence>
<feature type="transmembrane region" description="Helical" evidence="7">
    <location>
        <begin position="89"/>
        <end position="112"/>
    </location>
</feature>
<feature type="transmembrane region" description="Helical" evidence="7">
    <location>
        <begin position="21"/>
        <end position="43"/>
    </location>
</feature>
<dbReference type="Proteomes" id="UP000284751">
    <property type="component" value="Unassembled WGS sequence"/>
</dbReference>
<reference evidence="9 10" key="1">
    <citation type="submission" date="2018-08" db="EMBL/GenBank/DDBJ databases">
        <title>A genome reference for cultivated species of the human gut microbiota.</title>
        <authorList>
            <person name="Zou Y."/>
            <person name="Xue W."/>
            <person name="Luo G."/>
        </authorList>
    </citation>
    <scope>NUCLEOTIDE SEQUENCE [LARGE SCALE GENOMIC DNA]</scope>
    <source>
        <strain evidence="9 10">AF28-26</strain>
    </source>
</reference>
<dbReference type="Gene3D" id="1.10.3720.10">
    <property type="entry name" value="MetI-like"/>
    <property type="match status" value="1"/>
</dbReference>
<keyword evidence="4 7" id="KW-0812">Transmembrane</keyword>
<evidence type="ECO:0000256" key="4">
    <source>
        <dbReference type="ARBA" id="ARBA00022692"/>
    </source>
</evidence>
<dbReference type="PROSITE" id="PS50928">
    <property type="entry name" value="ABC_TM1"/>
    <property type="match status" value="1"/>
</dbReference>
<comment type="caution">
    <text evidence="9">The sequence shown here is derived from an EMBL/GenBank/DDBJ whole genome shotgun (WGS) entry which is preliminary data.</text>
</comment>
<feature type="transmembrane region" description="Helical" evidence="7">
    <location>
        <begin position="124"/>
        <end position="143"/>
    </location>
</feature>
<name>A0A412B0E7_9FIRM</name>
<evidence type="ECO:0000256" key="3">
    <source>
        <dbReference type="ARBA" id="ARBA00022475"/>
    </source>
</evidence>
<dbReference type="InterPro" id="IPR035906">
    <property type="entry name" value="MetI-like_sf"/>
</dbReference>
<evidence type="ECO:0000313" key="9">
    <source>
        <dbReference type="EMBL" id="RGQ43797.1"/>
    </source>
</evidence>
<organism evidence="9 10">
    <name type="scientific">[Clostridium] leptum</name>
    <dbReference type="NCBI Taxonomy" id="1535"/>
    <lineage>
        <taxon>Bacteria</taxon>
        <taxon>Bacillati</taxon>
        <taxon>Bacillota</taxon>
        <taxon>Clostridia</taxon>
        <taxon>Eubacteriales</taxon>
        <taxon>Oscillospiraceae</taxon>
        <taxon>Oscillospiraceae incertae sedis</taxon>
    </lineage>
</organism>
<evidence type="ECO:0000259" key="8">
    <source>
        <dbReference type="PROSITE" id="PS50928"/>
    </source>
</evidence>
<dbReference type="EMBL" id="QRTC01000004">
    <property type="protein sequence ID" value="RGQ43797.1"/>
    <property type="molecule type" value="Genomic_DNA"/>
</dbReference>
<keyword evidence="6 7" id="KW-0472">Membrane</keyword>
<evidence type="ECO:0000256" key="2">
    <source>
        <dbReference type="ARBA" id="ARBA00022448"/>
    </source>
</evidence>
<comment type="subcellular location">
    <subcellularLocation>
        <location evidence="1 7">Cell membrane</location>
        <topology evidence="1 7">Multi-pass membrane protein</topology>
    </subcellularLocation>
</comment>
<keyword evidence="3" id="KW-1003">Cell membrane</keyword>
<proteinExistence type="inferred from homology"/>
<dbReference type="GO" id="GO:0055085">
    <property type="term" value="P:transmembrane transport"/>
    <property type="evidence" value="ECO:0007669"/>
    <property type="project" value="InterPro"/>
</dbReference>
<feature type="transmembrane region" description="Helical" evidence="7">
    <location>
        <begin position="223"/>
        <end position="243"/>
    </location>
</feature>
<dbReference type="CDD" id="cd06261">
    <property type="entry name" value="TM_PBP2"/>
    <property type="match status" value="1"/>
</dbReference>
<evidence type="ECO:0000256" key="1">
    <source>
        <dbReference type="ARBA" id="ARBA00004651"/>
    </source>
</evidence>
<protein>
    <submittedName>
        <fullName evidence="9">Sugar ABC transporter permease</fullName>
    </submittedName>
</protein>
<evidence type="ECO:0000256" key="7">
    <source>
        <dbReference type="RuleBase" id="RU363032"/>
    </source>
</evidence>
<dbReference type="PANTHER" id="PTHR30193">
    <property type="entry name" value="ABC TRANSPORTER PERMEASE PROTEIN"/>
    <property type="match status" value="1"/>
</dbReference>